<name>A0A2S2QD00_9HEMI</name>
<dbReference type="PANTHER" id="PTHR13170:SF16">
    <property type="entry name" value="PROTEIN O-GLCNACASE"/>
    <property type="match status" value="1"/>
</dbReference>
<dbReference type="PANTHER" id="PTHR13170">
    <property type="entry name" value="O-GLCNACASE"/>
    <property type="match status" value="1"/>
</dbReference>
<dbReference type="SUPFAM" id="SSF55729">
    <property type="entry name" value="Acyl-CoA N-acyltransferases (Nat)"/>
    <property type="match status" value="1"/>
</dbReference>
<reference evidence="1" key="1">
    <citation type="submission" date="2018-04" db="EMBL/GenBank/DDBJ databases">
        <title>Transcriptome assembly of Sipha flava.</title>
        <authorList>
            <person name="Scully E.D."/>
            <person name="Geib S.M."/>
            <person name="Palmer N.A."/>
            <person name="Koch K."/>
            <person name="Bradshaw J."/>
            <person name="Heng-Moss T."/>
            <person name="Sarath G."/>
        </authorList>
    </citation>
    <scope>NUCLEOTIDE SEQUENCE</scope>
</reference>
<dbReference type="Gene3D" id="3.40.630.30">
    <property type="match status" value="1"/>
</dbReference>
<sequence length="252" mass="28236">MSGDQEPWVFRGGLVADLQRLMPVDAGSDLFVYKPPDTPSNKMFNVRPYTFEDESAVYNICRCTCYSGGDDSKIKKSDLPDLIPDRLVGSFLAISPELCFVIEDNGTVIGYALAAINAKEFYQKLQASWLPEMCSKYPLSVSGEEMHSVSHEIISWFHSFDVNKEMPDTNALSQHQSVMTCSTLPVNSDASVSKRLIICLLAALRANGSFGVHVPLRTKDHQIIEFYTKMGFMELSSRSDHNQRLTFLGRVF</sequence>
<dbReference type="EMBL" id="GGMS01005859">
    <property type="protein sequence ID" value="MBY75062.1"/>
    <property type="molecule type" value="Transcribed_RNA"/>
</dbReference>
<evidence type="ECO:0000313" key="1">
    <source>
        <dbReference type="EMBL" id="MBY75062.1"/>
    </source>
</evidence>
<dbReference type="InterPro" id="IPR051822">
    <property type="entry name" value="Glycosyl_Hydrolase_84"/>
</dbReference>
<dbReference type="GO" id="GO:0009100">
    <property type="term" value="P:glycoprotein metabolic process"/>
    <property type="evidence" value="ECO:0007669"/>
    <property type="project" value="TreeGrafter"/>
</dbReference>
<dbReference type="InterPro" id="IPR016181">
    <property type="entry name" value="Acyl_CoA_acyltransferase"/>
</dbReference>
<dbReference type="Gene3D" id="1.20.58.240">
    <property type="entry name" value="STAT, domain 1"/>
    <property type="match status" value="1"/>
</dbReference>
<accession>A0A2S2QD00</accession>
<dbReference type="AlphaFoldDB" id="A0A2S2QD00"/>
<dbReference type="GO" id="GO:0016231">
    <property type="term" value="F:beta-N-acetylglucosaminidase activity"/>
    <property type="evidence" value="ECO:0007669"/>
    <property type="project" value="TreeGrafter"/>
</dbReference>
<protein>
    <submittedName>
        <fullName evidence="1">Bifunctional protein NCOAT</fullName>
    </submittedName>
</protein>
<organism evidence="1">
    <name type="scientific">Sipha flava</name>
    <name type="common">yellow sugarcane aphid</name>
    <dbReference type="NCBI Taxonomy" id="143950"/>
    <lineage>
        <taxon>Eukaryota</taxon>
        <taxon>Metazoa</taxon>
        <taxon>Ecdysozoa</taxon>
        <taxon>Arthropoda</taxon>
        <taxon>Hexapoda</taxon>
        <taxon>Insecta</taxon>
        <taxon>Pterygota</taxon>
        <taxon>Neoptera</taxon>
        <taxon>Paraneoptera</taxon>
        <taxon>Hemiptera</taxon>
        <taxon>Sternorrhyncha</taxon>
        <taxon>Aphidomorpha</taxon>
        <taxon>Aphidoidea</taxon>
        <taxon>Aphididae</taxon>
        <taxon>Sipha</taxon>
    </lineage>
</organism>
<gene>
    <name evidence="1" type="primary">Mgea5_0</name>
    <name evidence="1" type="ORF">g.148239</name>
</gene>
<proteinExistence type="predicted"/>